<evidence type="ECO:0000313" key="2">
    <source>
        <dbReference type="EMBL" id="MBF4693849.1"/>
    </source>
</evidence>
<dbReference type="EMBL" id="JADKNH010000007">
    <property type="protein sequence ID" value="MBF4693849.1"/>
    <property type="molecule type" value="Genomic_DNA"/>
</dbReference>
<keyword evidence="3" id="KW-1185">Reference proteome</keyword>
<name>A0ABR9ZTN7_9FIRM</name>
<evidence type="ECO:0000256" key="1">
    <source>
        <dbReference type="SAM" id="Phobius"/>
    </source>
</evidence>
<keyword evidence="1" id="KW-0472">Membrane</keyword>
<protein>
    <recommendedName>
        <fullName evidence="4">Type 4 fimbrial biogenesis protein PilX N-terminal domain-containing protein</fullName>
    </recommendedName>
</protein>
<evidence type="ECO:0008006" key="4">
    <source>
        <dbReference type="Google" id="ProtNLM"/>
    </source>
</evidence>
<comment type="caution">
    <text evidence="2">The sequence shown here is derived from an EMBL/GenBank/DDBJ whole genome shotgun (WGS) entry which is preliminary data.</text>
</comment>
<sequence>MMIKKRDPNEKGFALVAVLIVVVVLSFLFLAIVNLTNNNAKQMDMQEDHMRAYYLSKSGIDIAYAALMMTDNNGVQNIRTIIDGKKEKLESILELPNAANPLGKVTIDVKMVNDEVRIAALAELENSDSTALLALYVHKDDFNKTHWERE</sequence>
<gene>
    <name evidence="2" type="ORF">ISU02_12080</name>
</gene>
<keyword evidence="1" id="KW-0812">Transmembrane</keyword>
<feature type="transmembrane region" description="Helical" evidence="1">
    <location>
        <begin position="12"/>
        <end position="33"/>
    </location>
</feature>
<evidence type="ECO:0000313" key="3">
    <source>
        <dbReference type="Proteomes" id="UP000614200"/>
    </source>
</evidence>
<dbReference type="RefSeq" id="WP_194702093.1">
    <property type="nucleotide sequence ID" value="NZ_JADKNH010000007.1"/>
</dbReference>
<proteinExistence type="predicted"/>
<dbReference type="Proteomes" id="UP000614200">
    <property type="component" value="Unassembled WGS sequence"/>
</dbReference>
<accession>A0ABR9ZTN7</accession>
<organism evidence="2 3">
    <name type="scientific">Fusibacter ferrireducens</name>
    <dbReference type="NCBI Taxonomy" id="2785058"/>
    <lineage>
        <taxon>Bacteria</taxon>
        <taxon>Bacillati</taxon>
        <taxon>Bacillota</taxon>
        <taxon>Clostridia</taxon>
        <taxon>Eubacteriales</taxon>
        <taxon>Eubacteriales Family XII. Incertae Sedis</taxon>
        <taxon>Fusibacter</taxon>
    </lineage>
</organism>
<reference evidence="2 3" key="1">
    <citation type="submission" date="2020-11" db="EMBL/GenBank/DDBJ databases">
        <title>Fusibacter basophilias sp. nov.</title>
        <authorList>
            <person name="Qiu D."/>
        </authorList>
    </citation>
    <scope>NUCLEOTIDE SEQUENCE [LARGE SCALE GENOMIC DNA]</scope>
    <source>
        <strain evidence="2 3">Q10-2</strain>
    </source>
</reference>
<keyword evidence="1" id="KW-1133">Transmembrane helix</keyword>